<keyword evidence="2" id="KW-0472">Membrane</keyword>
<keyword evidence="2" id="KW-1133">Transmembrane helix</keyword>
<protein>
    <submittedName>
        <fullName evidence="3">Uncharacterized protein</fullName>
    </submittedName>
</protein>
<sequence length="169" mass="17332">VRVRSRYRGKVVHTGVRALILCVFVYVWLTGTEGEDREAYRNPDSKEAWHAAAVMQANIDRSAATGVQRQREEQHGQQREEQTSKEGMPRSRAGAGGDGGGGDGGGGDGAVRGAAESVLKAGRGTGEGARGAMGQAAGTWRGAAAVAGQEVDRAVGVASGAAEVAGEEA</sequence>
<feature type="non-terminal residue" evidence="3">
    <location>
        <position position="169"/>
    </location>
</feature>
<evidence type="ECO:0000256" key="2">
    <source>
        <dbReference type="SAM" id="Phobius"/>
    </source>
</evidence>
<feature type="region of interest" description="Disordered" evidence="1">
    <location>
        <begin position="63"/>
        <end position="138"/>
    </location>
</feature>
<dbReference type="EMBL" id="BNCO01000109">
    <property type="protein sequence ID" value="GIL68068.1"/>
    <property type="molecule type" value="Genomic_DNA"/>
</dbReference>
<gene>
    <name evidence="3" type="ORF">Vafri_21383</name>
</gene>
<feature type="compositionally biased region" description="Gly residues" evidence="1">
    <location>
        <begin position="94"/>
        <end position="110"/>
    </location>
</feature>
<feature type="compositionally biased region" description="Basic and acidic residues" evidence="1">
    <location>
        <begin position="69"/>
        <end position="89"/>
    </location>
</feature>
<keyword evidence="4" id="KW-1185">Reference proteome</keyword>
<feature type="non-terminal residue" evidence="3">
    <location>
        <position position="1"/>
    </location>
</feature>
<organism evidence="3 4">
    <name type="scientific">Volvox africanus</name>
    <dbReference type="NCBI Taxonomy" id="51714"/>
    <lineage>
        <taxon>Eukaryota</taxon>
        <taxon>Viridiplantae</taxon>
        <taxon>Chlorophyta</taxon>
        <taxon>core chlorophytes</taxon>
        <taxon>Chlorophyceae</taxon>
        <taxon>CS clade</taxon>
        <taxon>Chlamydomonadales</taxon>
        <taxon>Volvocaceae</taxon>
        <taxon>Volvox</taxon>
    </lineage>
</organism>
<evidence type="ECO:0000313" key="3">
    <source>
        <dbReference type="EMBL" id="GIL68068.1"/>
    </source>
</evidence>
<accession>A0A8J4FDX9</accession>
<comment type="caution">
    <text evidence="3">The sequence shown here is derived from an EMBL/GenBank/DDBJ whole genome shotgun (WGS) entry which is preliminary data.</text>
</comment>
<proteinExistence type="predicted"/>
<reference evidence="3" key="1">
    <citation type="journal article" date="2021" name="Proc. Natl. Acad. Sci. U.S.A.">
        <title>Three genomes in the algal genus Volvox reveal the fate of a haploid sex-determining region after a transition to homothallism.</title>
        <authorList>
            <person name="Yamamoto K."/>
            <person name="Hamaji T."/>
            <person name="Kawai-Toyooka H."/>
            <person name="Matsuzaki R."/>
            <person name="Takahashi F."/>
            <person name="Nishimura Y."/>
            <person name="Kawachi M."/>
            <person name="Noguchi H."/>
            <person name="Minakuchi Y."/>
            <person name="Umen J.G."/>
            <person name="Toyoda A."/>
            <person name="Nozaki H."/>
        </authorList>
    </citation>
    <scope>NUCLEOTIDE SEQUENCE</scope>
    <source>
        <strain evidence="3">NIES-3780</strain>
    </source>
</reference>
<evidence type="ECO:0000256" key="1">
    <source>
        <dbReference type="SAM" id="MobiDB-lite"/>
    </source>
</evidence>
<keyword evidence="2" id="KW-0812">Transmembrane</keyword>
<feature type="transmembrane region" description="Helical" evidence="2">
    <location>
        <begin position="12"/>
        <end position="29"/>
    </location>
</feature>
<dbReference type="AlphaFoldDB" id="A0A8J4FDX9"/>
<evidence type="ECO:0000313" key="4">
    <source>
        <dbReference type="Proteomes" id="UP000747399"/>
    </source>
</evidence>
<dbReference type="Proteomes" id="UP000747399">
    <property type="component" value="Unassembled WGS sequence"/>
</dbReference>
<name>A0A8J4FDX9_9CHLO</name>